<dbReference type="InterPro" id="IPR027417">
    <property type="entry name" value="P-loop_NTPase"/>
</dbReference>
<name>A0A3M8P880_9BACL</name>
<dbReference type="Gene3D" id="1.10.8.60">
    <property type="match status" value="1"/>
</dbReference>
<dbReference type="Gene3D" id="3.40.50.300">
    <property type="entry name" value="P-loop containing nucleotide triphosphate hydrolases"/>
    <property type="match status" value="1"/>
</dbReference>
<evidence type="ECO:0000259" key="5">
    <source>
        <dbReference type="PROSITE" id="PS50045"/>
    </source>
</evidence>
<dbReference type="SUPFAM" id="SSF46689">
    <property type="entry name" value="Homeodomain-like"/>
    <property type="match status" value="1"/>
</dbReference>
<dbReference type="EMBL" id="RIAX01000004">
    <property type="protein sequence ID" value="RNF39848.1"/>
    <property type="molecule type" value="Genomic_DNA"/>
</dbReference>
<dbReference type="Gene3D" id="3.30.450.20">
    <property type="entry name" value="PAS domain"/>
    <property type="match status" value="1"/>
</dbReference>
<evidence type="ECO:0000313" key="8">
    <source>
        <dbReference type="Proteomes" id="UP000275473"/>
    </source>
</evidence>
<dbReference type="GO" id="GO:0005524">
    <property type="term" value="F:ATP binding"/>
    <property type="evidence" value="ECO:0007669"/>
    <property type="project" value="UniProtKB-KW"/>
</dbReference>
<dbReference type="PROSITE" id="PS50112">
    <property type="entry name" value="PAS"/>
    <property type="match status" value="1"/>
</dbReference>
<evidence type="ECO:0000259" key="6">
    <source>
        <dbReference type="PROSITE" id="PS50112"/>
    </source>
</evidence>
<dbReference type="RefSeq" id="WP_123165043.1">
    <property type="nucleotide sequence ID" value="NZ_RIAX01000004.1"/>
</dbReference>
<accession>A0A3M8P880</accession>
<dbReference type="GO" id="GO:0006355">
    <property type="term" value="P:regulation of DNA-templated transcription"/>
    <property type="evidence" value="ECO:0007669"/>
    <property type="project" value="InterPro"/>
</dbReference>
<dbReference type="CDD" id="cd00009">
    <property type="entry name" value="AAA"/>
    <property type="match status" value="1"/>
</dbReference>
<dbReference type="Gene3D" id="1.10.10.60">
    <property type="entry name" value="Homeodomain-like"/>
    <property type="match status" value="1"/>
</dbReference>
<feature type="domain" description="PAS" evidence="6">
    <location>
        <begin position="7"/>
        <end position="57"/>
    </location>
</feature>
<protein>
    <recommendedName>
        <fullName evidence="4">HTH-type transcriptional regulatory protein TyrR</fullName>
    </recommendedName>
</protein>
<dbReference type="Pfam" id="PF18024">
    <property type="entry name" value="HTH_50"/>
    <property type="match status" value="1"/>
</dbReference>
<dbReference type="CDD" id="cd00130">
    <property type="entry name" value="PAS"/>
    <property type="match status" value="1"/>
</dbReference>
<keyword evidence="2" id="KW-0058">Aromatic hydrocarbons catabolism</keyword>
<dbReference type="SUPFAM" id="SSF55785">
    <property type="entry name" value="PYP-like sensor domain (PAS domain)"/>
    <property type="match status" value="1"/>
</dbReference>
<evidence type="ECO:0000313" key="7">
    <source>
        <dbReference type="EMBL" id="RNF39848.1"/>
    </source>
</evidence>
<keyword evidence="8" id="KW-1185">Reference proteome</keyword>
<proteinExistence type="predicted"/>
<dbReference type="InterPro" id="IPR058031">
    <property type="entry name" value="AAA_lid_NorR"/>
</dbReference>
<sequence length="446" mass="50709">MNPIFMLSNNREEIMDSYDEDIMITTREGIILKVTQISGEHYGVDPEELLGKSIFDLESQGIFTPPITPAVVEQKKKVVTVQMTPSGRKVLITGIPLFNKEREVEYVISYSYELSELIVIKDYLRDLETEMSLVKEELAYWRGQQMETGNFIAESASSVRAVKTALKMAQFDVPAVIQGEPGVGKTSLAKMIHKQSQRSDGPFIEVNCGTIPEGVFRQAFTGQGEPKMQGYLPLAENGTLVLKEVDQLSLASQATLYELLSERPDTCVVALSEEPLEKLTEQSLFREDLFYFLHVAAIHLKPLRERTEDLDRAIVQFLEELNEKHNDKKVLEEDVHLHLMQQRWPGNFRELKNVLERSFVESETAVISWQDLPANYRPDEAERLGIEIDGQTLPHIMDVVEKKVLLNAQERYKTTTEMAKALGISQPSVVRKLQKYTNNSIGDEEE</sequence>
<dbReference type="InterPro" id="IPR000014">
    <property type="entry name" value="PAS"/>
</dbReference>
<dbReference type="InterPro" id="IPR003593">
    <property type="entry name" value="AAA+_ATPase"/>
</dbReference>
<organism evidence="7 8">
    <name type="scientific">Planococcus salinus</name>
    <dbReference type="NCBI Taxonomy" id="1848460"/>
    <lineage>
        <taxon>Bacteria</taxon>
        <taxon>Bacillati</taxon>
        <taxon>Bacillota</taxon>
        <taxon>Bacilli</taxon>
        <taxon>Bacillales</taxon>
        <taxon>Caryophanaceae</taxon>
        <taxon>Planococcus</taxon>
    </lineage>
</organism>
<dbReference type="InterPro" id="IPR035965">
    <property type="entry name" value="PAS-like_dom_sf"/>
</dbReference>
<dbReference type="Pfam" id="PF00158">
    <property type="entry name" value="Sigma54_activat"/>
    <property type="match status" value="1"/>
</dbReference>
<comment type="caution">
    <text evidence="7">The sequence shown here is derived from an EMBL/GenBank/DDBJ whole genome shotgun (WGS) entry which is preliminary data.</text>
</comment>
<keyword evidence="3" id="KW-0067">ATP-binding</keyword>
<dbReference type="InterPro" id="IPR030828">
    <property type="entry name" value="HTH_TyrR"/>
</dbReference>
<evidence type="ECO:0000256" key="1">
    <source>
        <dbReference type="ARBA" id="ARBA00022741"/>
    </source>
</evidence>
<dbReference type="SUPFAM" id="SSF52540">
    <property type="entry name" value="P-loop containing nucleoside triphosphate hydrolases"/>
    <property type="match status" value="1"/>
</dbReference>
<gene>
    <name evidence="7" type="ORF">EEX84_07725</name>
</gene>
<dbReference type="Proteomes" id="UP000275473">
    <property type="component" value="Unassembled WGS sequence"/>
</dbReference>
<evidence type="ECO:0000256" key="3">
    <source>
        <dbReference type="ARBA" id="ARBA00022840"/>
    </source>
</evidence>
<dbReference type="GO" id="GO:0003677">
    <property type="term" value="F:DNA binding"/>
    <property type="evidence" value="ECO:0007669"/>
    <property type="project" value="UniProtKB-KW"/>
</dbReference>
<evidence type="ECO:0000256" key="2">
    <source>
        <dbReference type="ARBA" id="ARBA00022797"/>
    </source>
</evidence>
<dbReference type="PANTHER" id="PTHR32071">
    <property type="entry name" value="TRANSCRIPTIONAL REGULATORY PROTEIN"/>
    <property type="match status" value="1"/>
</dbReference>
<dbReference type="SMART" id="SM00382">
    <property type="entry name" value="AAA"/>
    <property type="match status" value="1"/>
</dbReference>
<dbReference type="Pfam" id="PF25601">
    <property type="entry name" value="AAA_lid_14"/>
    <property type="match status" value="1"/>
</dbReference>
<dbReference type="OrthoDB" id="9771372at2"/>
<dbReference type="PROSITE" id="PS50045">
    <property type="entry name" value="SIGMA54_INTERACT_4"/>
    <property type="match status" value="1"/>
</dbReference>
<dbReference type="InterPro" id="IPR002078">
    <property type="entry name" value="Sigma_54_int"/>
</dbReference>
<feature type="domain" description="Sigma-54 factor interaction" evidence="5">
    <location>
        <begin position="151"/>
        <end position="360"/>
    </location>
</feature>
<keyword evidence="1" id="KW-0547">Nucleotide-binding</keyword>
<reference evidence="7 8" key="1">
    <citation type="journal article" date="2018" name="Int. J. Syst. Evol. Microbiol.">
        <title>Planococcus salinus sp. nov., a moderately halophilic bacterium isolated from a saline-alkali soil.</title>
        <authorList>
            <person name="Gan L."/>
        </authorList>
    </citation>
    <scope>NUCLEOTIDE SEQUENCE [LARGE SCALE GENOMIC DNA]</scope>
    <source>
        <strain evidence="7 8">LCB217</strain>
    </source>
</reference>
<evidence type="ECO:0000256" key="4">
    <source>
        <dbReference type="ARBA" id="ARBA00029500"/>
    </source>
</evidence>
<dbReference type="AlphaFoldDB" id="A0A3M8P880"/>
<dbReference type="InterPro" id="IPR009057">
    <property type="entry name" value="Homeodomain-like_sf"/>
</dbReference>